<dbReference type="EMBL" id="KZ987796">
    <property type="protein sequence ID" value="RKP14740.1"/>
    <property type="molecule type" value="Genomic_DNA"/>
</dbReference>
<dbReference type="AlphaFoldDB" id="A0A4P9Y9N3"/>
<evidence type="ECO:0000313" key="7">
    <source>
        <dbReference type="EMBL" id="RKP14740.1"/>
    </source>
</evidence>
<dbReference type="GO" id="GO:0000272">
    <property type="term" value="P:polysaccharide catabolic process"/>
    <property type="evidence" value="ECO:0007669"/>
    <property type="project" value="InterPro"/>
</dbReference>
<evidence type="ECO:0000259" key="6">
    <source>
        <dbReference type="Pfam" id="PF18564"/>
    </source>
</evidence>
<organism evidence="7 8">
    <name type="scientific">Piptocephalis cylindrospora</name>
    <dbReference type="NCBI Taxonomy" id="1907219"/>
    <lineage>
        <taxon>Eukaryota</taxon>
        <taxon>Fungi</taxon>
        <taxon>Fungi incertae sedis</taxon>
        <taxon>Zoopagomycota</taxon>
        <taxon>Zoopagomycotina</taxon>
        <taxon>Zoopagomycetes</taxon>
        <taxon>Zoopagales</taxon>
        <taxon>Piptocephalidaceae</taxon>
        <taxon>Piptocephalis</taxon>
    </lineage>
</organism>
<dbReference type="GO" id="GO:0050295">
    <property type="term" value="F:steryl-beta-glucosidase activity"/>
    <property type="evidence" value="ECO:0007669"/>
    <property type="project" value="TreeGrafter"/>
</dbReference>
<keyword evidence="8" id="KW-1185">Reference proteome</keyword>
<reference evidence="8" key="1">
    <citation type="journal article" date="2018" name="Nat. Microbiol.">
        <title>Leveraging single-cell genomics to expand the fungal tree of life.</title>
        <authorList>
            <person name="Ahrendt S.R."/>
            <person name="Quandt C.A."/>
            <person name="Ciobanu D."/>
            <person name="Clum A."/>
            <person name="Salamov A."/>
            <person name="Andreopoulos B."/>
            <person name="Cheng J.F."/>
            <person name="Woyke T."/>
            <person name="Pelin A."/>
            <person name="Henrissat B."/>
            <person name="Reynolds N.K."/>
            <person name="Benny G.L."/>
            <person name="Smith M.E."/>
            <person name="James T.Y."/>
            <person name="Grigoriev I.V."/>
        </authorList>
    </citation>
    <scope>NUCLEOTIDE SEQUENCE [LARGE SCALE GENOMIC DNA]</scope>
</reference>
<dbReference type="PANTHER" id="PTHR31308:SF5">
    <property type="entry name" value="ERGOSTERYL-BETA-GLUCOSIDASE"/>
    <property type="match status" value="1"/>
</dbReference>
<feature type="region of interest" description="Disordered" evidence="4">
    <location>
        <begin position="21"/>
        <end position="48"/>
    </location>
</feature>
<feature type="compositionally biased region" description="Low complexity" evidence="4">
    <location>
        <begin position="35"/>
        <end position="48"/>
    </location>
</feature>
<dbReference type="InterPro" id="IPR041036">
    <property type="entry name" value="GH5_C"/>
</dbReference>
<gene>
    <name evidence="7" type="ORF">BJ684DRAFT_8087</name>
</gene>
<evidence type="ECO:0000256" key="3">
    <source>
        <dbReference type="ARBA" id="ARBA00023295"/>
    </source>
</evidence>
<feature type="domain" description="Glycoside hydrolase family 5" evidence="5">
    <location>
        <begin position="71"/>
        <end position="260"/>
    </location>
</feature>
<dbReference type="OrthoDB" id="9971853at2759"/>
<dbReference type="Gene3D" id="3.20.20.80">
    <property type="entry name" value="Glycosidases"/>
    <property type="match status" value="2"/>
</dbReference>
<dbReference type="InterPro" id="IPR001547">
    <property type="entry name" value="Glyco_hydro_5"/>
</dbReference>
<dbReference type="PANTHER" id="PTHR31308">
    <property type="match status" value="1"/>
</dbReference>
<evidence type="ECO:0000313" key="8">
    <source>
        <dbReference type="Proteomes" id="UP000267251"/>
    </source>
</evidence>
<sequence length="715" mass="81361">MTLPAQHLQGRITIQDGQFRDEHGRTIHPRGVNCTGSSKLPTSPSGSSHLEEGFWEHREVSFVGRPFPLKDAPEHFRRLKEWGMTLLRLLVTWEALEHAGPGQYDEDYITYLSALLEMMAEYGIKCIVDPHQDTWSRFSGGSGAPGWTFEVAGMEMRNFRTTGASFVHNTHEVEKGKDEETDEPLPMYWPTNYTKLATSSMFTLFWGGETFAPSCTYAGISVQEYLQRHYCQAFAHLTRKLRHHSALLGMEVMNEPHPGYIGLKSFHEWNHGKDLVFGDSPSALQSMALGDGIPQEVGVWERSWPFPTRLSHCRWINQEGDRAWKQGTPCPWRAHGVWDIVGDGDVQVLRPNYFTQNPRTGKHIDFNQDFYLPFVRRYQEVIHQAWSDALIVLCPVPNDAPPKWDTTPLEGKLVYGPHWYDLKALFNKDFGFMTADVPLLSESPLNILKALYFGENGAIRNFTGQLGRMKKEGIDRLGSGSPFIIGECGIPMDLNDRCGQKYGDWSKHESFMNAMLSGMEANLLSYTLWNYSPLNDDTYGDHWNGENFSIYTPPSALEKEIGKEGESLEQEATASGSDDSGMVCKEDGTEDRVSPPCRLYKGGRVLRSTLRPYPVKIAGKLESFQFDPRDRHFDLKITPTRCSQSPGEACRAEACLTEIFLPDFHYHDQKMDIFISSGEWEYHPSVQTVHWRCAHPMRGRDEMTDQFSTLSIRVL</sequence>
<feature type="domain" description="Glycoside hydrolase family 5 C-terminal" evidence="6">
    <location>
        <begin position="611"/>
        <end position="695"/>
    </location>
</feature>
<dbReference type="Proteomes" id="UP000267251">
    <property type="component" value="Unassembled WGS sequence"/>
</dbReference>
<name>A0A4P9Y9N3_9FUNG</name>
<evidence type="ECO:0000256" key="2">
    <source>
        <dbReference type="ARBA" id="ARBA00022801"/>
    </source>
</evidence>
<dbReference type="Pfam" id="PF00150">
    <property type="entry name" value="Cellulase"/>
    <property type="match status" value="1"/>
</dbReference>
<dbReference type="InterPro" id="IPR052066">
    <property type="entry name" value="Glycosphingolipid_Hydrolases"/>
</dbReference>
<dbReference type="SUPFAM" id="SSF51445">
    <property type="entry name" value="(Trans)glycosidases"/>
    <property type="match status" value="1"/>
</dbReference>
<proteinExistence type="inferred from homology"/>
<dbReference type="Gene3D" id="2.60.40.1180">
    <property type="entry name" value="Golgi alpha-mannosidase II"/>
    <property type="match status" value="1"/>
</dbReference>
<protein>
    <submittedName>
        <fullName evidence="7">Glycoside hydrolase superfamily</fullName>
    </submittedName>
</protein>
<keyword evidence="2 7" id="KW-0378">Hydrolase</keyword>
<dbReference type="GO" id="GO:1904462">
    <property type="term" value="P:ergosteryl 3-beta-D-glucoside catabolic process"/>
    <property type="evidence" value="ECO:0007669"/>
    <property type="project" value="TreeGrafter"/>
</dbReference>
<accession>A0A4P9Y9N3</accession>
<dbReference type="Pfam" id="PF18564">
    <property type="entry name" value="Glyco_hydro_5_C"/>
    <property type="match status" value="1"/>
</dbReference>
<keyword evidence="3" id="KW-0326">Glycosidase</keyword>
<dbReference type="InterPro" id="IPR013780">
    <property type="entry name" value="Glyco_hydro_b"/>
</dbReference>
<comment type="similarity">
    <text evidence="1">Belongs to the glycosyl hydrolase 5 (cellulase A) family.</text>
</comment>
<evidence type="ECO:0000256" key="1">
    <source>
        <dbReference type="ARBA" id="ARBA00005641"/>
    </source>
</evidence>
<evidence type="ECO:0000259" key="5">
    <source>
        <dbReference type="Pfam" id="PF00150"/>
    </source>
</evidence>
<dbReference type="InterPro" id="IPR017853">
    <property type="entry name" value="GH"/>
</dbReference>
<evidence type="ECO:0000256" key="4">
    <source>
        <dbReference type="SAM" id="MobiDB-lite"/>
    </source>
</evidence>
<feature type="region of interest" description="Disordered" evidence="4">
    <location>
        <begin position="563"/>
        <end position="590"/>
    </location>
</feature>